<organism evidence="2 3">
    <name type="scientific">Aliicoccus persicus</name>
    <dbReference type="NCBI Taxonomy" id="930138"/>
    <lineage>
        <taxon>Bacteria</taxon>
        <taxon>Bacillati</taxon>
        <taxon>Bacillota</taxon>
        <taxon>Bacilli</taxon>
        <taxon>Bacillales</taxon>
        <taxon>Staphylococcaceae</taxon>
        <taxon>Aliicoccus</taxon>
    </lineage>
</organism>
<dbReference type="Proteomes" id="UP000243605">
    <property type="component" value="Unassembled WGS sequence"/>
</dbReference>
<evidence type="ECO:0000313" key="2">
    <source>
        <dbReference type="EMBL" id="SEV94138.1"/>
    </source>
</evidence>
<protein>
    <recommendedName>
        <fullName evidence="1">DUF6487 domain-containing protein</fullName>
    </recommendedName>
</protein>
<dbReference type="OrthoDB" id="384892at2"/>
<reference evidence="2 3" key="1">
    <citation type="submission" date="2016-10" db="EMBL/GenBank/DDBJ databases">
        <authorList>
            <person name="Varghese N."/>
            <person name="Submissions S."/>
        </authorList>
    </citation>
    <scope>NUCLEOTIDE SEQUENCE [LARGE SCALE GENOMIC DNA]</scope>
    <source>
        <strain evidence="2 3">IBRC-M10081</strain>
    </source>
</reference>
<feature type="domain" description="DUF6487" evidence="1">
    <location>
        <begin position="3"/>
        <end position="67"/>
    </location>
</feature>
<evidence type="ECO:0000313" key="3">
    <source>
        <dbReference type="Proteomes" id="UP000243605"/>
    </source>
</evidence>
<sequence length="71" mass="8268">MNCPFCETPMQKGYINARMDIVWTPSKKSMDEDPTLDPEAVLLPEESRFEEENKEAYYCKSCDRVVVKPSF</sequence>
<dbReference type="EMBL" id="FOIT01000002">
    <property type="protein sequence ID" value="SEV94138.1"/>
    <property type="molecule type" value="Genomic_DNA"/>
</dbReference>
<gene>
    <name evidence="2" type="ORF">SAMN05192557_0905</name>
</gene>
<dbReference type="RefSeq" id="WP_143248988.1">
    <property type="nucleotide sequence ID" value="NZ_FOIT01000002.1"/>
</dbReference>
<dbReference type="Pfam" id="PF20097">
    <property type="entry name" value="DUF6487"/>
    <property type="match status" value="1"/>
</dbReference>
<dbReference type="AlphaFoldDB" id="A0A662Z5W6"/>
<name>A0A662Z5W6_9STAP</name>
<keyword evidence="3" id="KW-1185">Reference proteome</keyword>
<evidence type="ECO:0000259" key="1">
    <source>
        <dbReference type="Pfam" id="PF20097"/>
    </source>
</evidence>
<dbReference type="InterPro" id="IPR045504">
    <property type="entry name" value="DUF6487"/>
</dbReference>
<proteinExistence type="predicted"/>
<accession>A0A662Z5W6</accession>